<keyword evidence="6" id="KW-1185">Reference proteome</keyword>
<feature type="domain" description="Nudix hydrolase" evidence="4">
    <location>
        <begin position="30"/>
        <end position="170"/>
    </location>
</feature>
<dbReference type="SMART" id="SM00855">
    <property type="entry name" value="PGAM"/>
    <property type="match status" value="1"/>
</dbReference>
<dbReference type="SUPFAM" id="SSF53254">
    <property type="entry name" value="Phosphoglycerate mutase-like"/>
    <property type="match status" value="1"/>
</dbReference>
<protein>
    <submittedName>
        <fullName evidence="5">NUDIX hydrolase</fullName>
    </submittedName>
</protein>
<evidence type="ECO:0000256" key="3">
    <source>
        <dbReference type="RuleBase" id="RU003476"/>
    </source>
</evidence>
<reference evidence="5 6" key="1">
    <citation type="journal article" date="2019" name="Int. J. Syst. Evol. Microbiol.">
        <title>The Global Catalogue of Microorganisms (GCM) 10K type strain sequencing project: providing services to taxonomists for standard genome sequencing and annotation.</title>
        <authorList>
            <consortium name="The Broad Institute Genomics Platform"/>
            <consortium name="The Broad Institute Genome Sequencing Center for Infectious Disease"/>
            <person name="Wu L."/>
            <person name="Ma J."/>
        </authorList>
    </citation>
    <scope>NUCLEOTIDE SEQUENCE [LARGE SCALE GENOMIC DNA]</scope>
    <source>
        <strain evidence="5 6">JCM 15589</strain>
    </source>
</reference>
<dbReference type="InterPro" id="IPR029033">
    <property type="entry name" value="His_PPase_superfam"/>
</dbReference>
<comment type="similarity">
    <text evidence="1 3">Belongs to the Nudix hydrolase family.</text>
</comment>
<dbReference type="InterPro" id="IPR015797">
    <property type="entry name" value="NUDIX_hydrolase-like_dom_sf"/>
</dbReference>
<evidence type="ECO:0000256" key="1">
    <source>
        <dbReference type="ARBA" id="ARBA00005582"/>
    </source>
</evidence>
<dbReference type="EMBL" id="BAAAPM010000003">
    <property type="protein sequence ID" value="GAA1718407.1"/>
    <property type="molecule type" value="Genomic_DNA"/>
</dbReference>
<accession>A0ABN2J614</accession>
<proteinExistence type="inferred from homology"/>
<evidence type="ECO:0000256" key="2">
    <source>
        <dbReference type="ARBA" id="ARBA00022801"/>
    </source>
</evidence>
<sequence length="348" mass="37586">MRSGQTRRAVTATASPLVDALGATSLSHAPVIESAGALVWRVRGERLQVQLVHRPRYDDWSWPKGKLEPGESLQAAAAREVAEETGKPVVLGLPLPGLQYLTPEGRVKRVHYWAARRARPQPDARPLAARHPVAPPSRAEVDKQAWLDVDEAARRLTRDADQGPLDALVEAHGAGRLETHVVVVVRHGKAVARGDWHGSEQGRPLTPLGHGQAAAAVPVLSAFGVDLAVSSRWERCATTIDPYVRAAGLRPEYSDNLGEAQHERSPARVAATVRELLESGRSSVLCTHRPVLPTVLDVLGQHSRRTVANVLPQRDPFLEPGEMLVAHAAATAKGPRVVAVEKVTPPVF</sequence>
<evidence type="ECO:0000259" key="4">
    <source>
        <dbReference type="PROSITE" id="PS51462"/>
    </source>
</evidence>
<dbReference type="RefSeq" id="WP_425553664.1">
    <property type="nucleotide sequence ID" value="NZ_BAAAPM010000003.1"/>
</dbReference>
<dbReference type="SUPFAM" id="SSF55811">
    <property type="entry name" value="Nudix"/>
    <property type="match status" value="1"/>
</dbReference>
<evidence type="ECO:0000313" key="6">
    <source>
        <dbReference type="Proteomes" id="UP001501138"/>
    </source>
</evidence>
<dbReference type="Pfam" id="PF00300">
    <property type="entry name" value="His_Phos_1"/>
    <property type="match status" value="1"/>
</dbReference>
<keyword evidence="2 3" id="KW-0378">Hydrolase</keyword>
<dbReference type="PANTHER" id="PTHR21340:SF0">
    <property type="entry name" value="BIS(5'-NUCLEOSYL)-TETRAPHOSPHATASE [ASYMMETRICAL]"/>
    <property type="match status" value="1"/>
</dbReference>
<comment type="caution">
    <text evidence="5">The sequence shown here is derived from an EMBL/GenBank/DDBJ whole genome shotgun (WGS) entry which is preliminary data.</text>
</comment>
<name>A0ABN2J614_9MICO</name>
<dbReference type="Gene3D" id="3.40.50.1240">
    <property type="entry name" value="Phosphoglycerate mutase-like"/>
    <property type="match status" value="1"/>
</dbReference>
<dbReference type="InterPro" id="IPR020084">
    <property type="entry name" value="NUDIX_hydrolase_CS"/>
</dbReference>
<dbReference type="CDD" id="cd07040">
    <property type="entry name" value="HP"/>
    <property type="match status" value="1"/>
</dbReference>
<dbReference type="Gene3D" id="3.90.79.10">
    <property type="entry name" value="Nucleoside Triphosphate Pyrophosphohydrolase"/>
    <property type="match status" value="1"/>
</dbReference>
<dbReference type="InterPro" id="IPR020476">
    <property type="entry name" value="Nudix_hydrolase"/>
</dbReference>
<dbReference type="PROSITE" id="PS51462">
    <property type="entry name" value="NUDIX"/>
    <property type="match status" value="1"/>
</dbReference>
<dbReference type="Proteomes" id="UP001501138">
    <property type="component" value="Unassembled WGS sequence"/>
</dbReference>
<dbReference type="GO" id="GO:0016787">
    <property type="term" value="F:hydrolase activity"/>
    <property type="evidence" value="ECO:0007669"/>
    <property type="project" value="UniProtKB-KW"/>
</dbReference>
<dbReference type="PROSITE" id="PS00893">
    <property type="entry name" value="NUDIX_BOX"/>
    <property type="match status" value="1"/>
</dbReference>
<dbReference type="InterPro" id="IPR051325">
    <property type="entry name" value="Nudix_hydrolase_domain"/>
</dbReference>
<dbReference type="PRINTS" id="PR00502">
    <property type="entry name" value="NUDIXFAMILY"/>
</dbReference>
<dbReference type="Pfam" id="PF00293">
    <property type="entry name" value="NUDIX"/>
    <property type="match status" value="1"/>
</dbReference>
<dbReference type="PANTHER" id="PTHR21340">
    <property type="entry name" value="DIADENOSINE 5,5-P1,P4-TETRAPHOSPHATE PYROPHOSPHOHYDROLASE MUTT"/>
    <property type="match status" value="1"/>
</dbReference>
<gene>
    <name evidence="5" type="ORF">GCM10009809_12870</name>
</gene>
<dbReference type="CDD" id="cd03673">
    <property type="entry name" value="NUDIX_Ap6A_hydrolase"/>
    <property type="match status" value="1"/>
</dbReference>
<dbReference type="InterPro" id="IPR013078">
    <property type="entry name" value="His_Pase_superF_clade-1"/>
</dbReference>
<evidence type="ECO:0000313" key="5">
    <source>
        <dbReference type="EMBL" id="GAA1718407.1"/>
    </source>
</evidence>
<organism evidence="5 6">
    <name type="scientific">Isoptericola hypogeus</name>
    <dbReference type="NCBI Taxonomy" id="300179"/>
    <lineage>
        <taxon>Bacteria</taxon>
        <taxon>Bacillati</taxon>
        <taxon>Actinomycetota</taxon>
        <taxon>Actinomycetes</taxon>
        <taxon>Micrococcales</taxon>
        <taxon>Promicromonosporaceae</taxon>
        <taxon>Isoptericola</taxon>
    </lineage>
</organism>
<dbReference type="InterPro" id="IPR000086">
    <property type="entry name" value="NUDIX_hydrolase_dom"/>
</dbReference>